<dbReference type="InterPro" id="IPR018392">
    <property type="entry name" value="LysM"/>
</dbReference>
<evidence type="ECO:0000259" key="2">
    <source>
        <dbReference type="PROSITE" id="PS51109"/>
    </source>
</evidence>
<protein>
    <submittedName>
        <fullName evidence="4">M23 family metallopeptidase</fullName>
    </submittedName>
</protein>
<dbReference type="PANTHER" id="PTHR21666">
    <property type="entry name" value="PEPTIDASE-RELATED"/>
    <property type="match status" value="1"/>
</dbReference>
<dbReference type="InterPro" id="IPR036779">
    <property type="entry name" value="LysM_dom_sf"/>
</dbReference>
<dbReference type="Gene3D" id="2.20.230.10">
    <property type="entry name" value="Resuscitation-promoting factor rpfb"/>
    <property type="match status" value="1"/>
</dbReference>
<reference evidence="4" key="1">
    <citation type="submission" date="2021-02" db="EMBL/GenBank/DDBJ databases">
        <title>Abyssanaerobacter marinus gen.nov., sp., nov, anaerobic bacterium isolated from the Onnuri vent field of Indian Ocean and suggestion of Mogibacteriaceae fam. nov., and proposal of reclassification of ambiguous this family's genus member.</title>
        <authorList>
            <person name="Kim Y.J."/>
            <person name="Yang J.-A."/>
        </authorList>
    </citation>
    <scope>NUCLEOTIDE SEQUENCE</scope>
    <source>
        <strain evidence="4">DSM 2634</strain>
    </source>
</reference>
<gene>
    <name evidence="4" type="ORF">JYB65_13750</name>
</gene>
<feature type="domain" description="LysM" evidence="3">
    <location>
        <begin position="163"/>
        <end position="207"/>
    </location>
</feature>
<dbReference type="RefSeq" id="WP_206583267.1">
    <property type="nucleotide sequence ID" value="NZ_JAFJZZ010000009.1"/>
</dbReference>
<dbReference type="Gene3D" id="2.70.70.10">
    <property type="entry name" value="Glucose Permease (Domain IIA)"/>
    <property type="match status" value="1"/>
</dbReference>
<dbReference type="InterPro" id="IPR016047">
    <property type="entry name" value="M23ase_b-sheet_dom"/>
</dbReference>
<dbReference type="GO" id="GO:0004222">
    <property type="term" value="F:metalloendopeptidase activity"/>
    <property type="evidence" value="ECO:0007669"/>
    <property type="project" value="TreeGrafter"/>
</dbReference>
<comment type="caution">
    <text evidence="4">The sequence shown here is derived from an EMBL/GenBank/DDBJ whole genome shotgun (WGS) entry which is preliminary data.</text>
</comment>
<dbReference type="InterPro" id="IPR050570">
    <property type="entry name" value="Cell_wall_metabolism_enzyme"/>
</dbReference>
<proteinExistence type="predicted"/>
<organism evidence="4 5">
    <name type="scientific">Clostridium aminobutyricum</name>
    <dbReference type="NCBI Taxonomy" id="33953"/>
    <lineage>
        <taxon>Bacteria</taxon>
        <taxon>Bacillati</taxon>
        <taxon>Bacillota</taxon>
        <taxon>Clostridia</taxon>
        <taxon>Eubacteriales</taxon>
        <taxon>Clostridiaceae</taxon>
        <taxon>Clostridium</taxon>
    </lineage>
</organism>
<dbReference type="SUPFAM" id="SSF54106">
    <property type="entry name" value="LysM domain"/>
    <property type="match status" value="1"/>
</dbReference>
<feature type="domain" description="G5" evidence="2">
    <location>
        <begin position="214"/>
        <end position="294"/>
    </location>
</feature>
<dbReference type="EMBL" id="JAFJZZ010000009">
    <property type="protein sequence ID" value="MBN7774426.1"/>
    <property type="molecule type" value="Genomic_DNA"/>
</dbReference>
<dbReference type="CDD" id="cd12797">
    <property type="entry name" value="M23_peptidase"/>
    <property type="match status" value="1"/>
</dbReference>
<evidence type="ECO:0000313" key="5">
    <source>
        <dbReference type="Proteomes" id="UP000664545"/>
    </source>
</evidence>
<evidence type="ECO:0000313" key="4">
    <source>
        <dbReference type="EMBL" id="MBN7774426.1"/>
    </source>
</evidence>
<dbReference type="Pfam" id="PF01476">
    <property type="entry name" value="LysM"/>
    <property type="match status" value="1"/>
</dbReference>
<dbReference type="Gene3D" id="3.10.350.10">
    <property type="entry name" value="LysM domain"/>
    <property type="match status" value="1"/>
</dbReference>
<dbReference type="SMART" id="SM01208">
    <property type="entry name" value="G5"/>
    <property type="match status" value="1"/>
</dbReference>
<sequence>MNQKLSDRISLMKDRITLEKIKQATGAFSKQQKMTVGGTVGVLALAAMLSIAPVPTTHMPMDAGSGIQTESLKMAKSDNDTQWLIKINGSLILAVDTEEEAKAVFEGVKSYYVTPGAQVSDIQFGQEFSYVPYDYQATGGEPAWVMSVPDAIDYIVRGTTQAKTYVVQGGDTLWDIAKKCNISPTELENMNPGINTSSLKIGSVLNLYDLKPFVTVRTTETVVATETVPYTTVYEESSQLYKGQTKVQTAGVSGSKQVTSQVIKENGIVLGSNVLSETVLSQPQNQVSLKGTAAIPTYTGASNGILGAPMAHVEVSSAFGTRGGGRHYGVDLRNPQGTPFGAAADGVVTCASYSGTYGNIIKVDHGGGLQTYYAHCDSMYVSVGDKVTKGQTLGTVGRTGNATGYVLHFEVRINGVAQNPMNYI</sequence>
<dbReference type="AlphaFoldDB" id="A0A939DAZ8"/>
<accession>A0A939DAZ8</accession>
<evidence type="ECO:0000259" key="3">
    <source>
        <dbReference type="PROSITE" id="PS51782"/>
    </source>
</evidence>
<dbReference type="InterPro" id="IPR011055">
    <property type="entry name" value="Dup_hybrid_motif"/>
</dbReference>
<keyword evidence="1" id="KW-0732">Signal</keyword>
<dbReference type="PROSITE" id="PS51782">
    <property type="entry name" value="LYSM"/>
    <property type="match status" value="1"/>
</dbReference>
<dbReference type="PANTHER" id="PTHR21666:SF270">
    <property type="entry name" value="MUREIN HYDROLASE ACTIVATOR ENVC"/>
    <property type="match status" value="1"/>
</dbReference>
<dbReference type="SUPFAM" id="SSF51261">
    <property type="entry name" value="Duplicated hybrid motif"/>
    <property type="match status" value="1"/>
</dbReference>
<dbReference type="Pfam" id="PF07501">
    <property type="entry name" value="G5"/>
    <property type="match status" value="1"/>
</dbReference>
<dbReference type="SMART" id="SM00257">
    <property type="entry name" value="LysM"/>
    <property type="match status" value="1"/>
</dbReference>
<dbReference type="InterPro" id="IPR011098">
    <property type="entry name" value="G5_dom"/>
</dbReference>
<name>A0A939DAZ8_CLOAM</name>
<dbReference type="PROSITE" id="PS51109">
    <property type="entry name" value="G5"/>
    <property type="match status" value="1"/>
</dbReference>
<evidence type="ECO:0000256" key="1">
    <source>
        <dbReference type="ARBA" id="ARBA00022729"/>
    </source>
</evidence>
<keyword evidence="5" id="KW-1185">Reference proteome</keyword>
<dbReference type="Proteomes" id="UP000664545">
    <property type="component" value="Unassembled WGS sequence"/>
</dbReference>
<dbReference type="Pfam" id="PF01551">
    <property type="entry name" value="Peptidase_M23"/>
    <property type="match status" value="1"/>
</dbReference>
<dbReference type="CDD" id="cd00118">
    <property type="entry name" value="LysM"/>
    <property type="match status" value="1"/>
</dbReference>